<feature type="region of interest" description="Disordered" evidence="1">
    <location>
        <begin position="32"/>
        <end position="55"/>
    </location>
</feature>
<dbReference type="AlphaFoldDB" id="A0A1S8A699"/>
<name>A0A1S8A699_ROSNE</name>
<evidence type="ECO:0000256" key="1">
    <source>
        <dbReference type="SAM" id="MobiDB-lite"/>
    </source>
</evidence>
<keyword evidence="3" id="KW-1185">Reference proteome</keyword>
<evidence type="ECO:0000313" key="2">
    <source>
        <dbReference type="EMBL" id="GAW25425.1"/>
    </source>
</evidence>
<gene>
    <name evidence="2" type="ORF">SAMD00023353_0601640</name>
</gene>
<evidence type="ECO:0000313" key="3">
    <source>
        <dbReference type="Proteomes" id="UP000054516"/>
    </source>
</evidence>
<dbReference type="Proteomes" id="UP000054516">
    <property type="component" value="Unassembled WGS sequence"/>
</dbReference>
<proteinExistence type="predicted"/>
<protein>
    <submittedName>
        <fullName evidence="2">Putative polyketide synthase protein</fullName>
    </submittedName>
</protein>
<reference evidence="2" key="1">
    <citation type="submission" date="2016-03" db="EMBL/GenBank/DDBJ databases">
        <title>Draft genome sequence of Rosellinia necatrix.</title>
        <authorList>
            <person name="Kanematsu S."/>
        </authorList>
    </citation>
    <scope>NUCLEOTIDE SEQUENCE [LARGE SCALE GENOMIC DNA]</scope>
    <source>
        <strain evidence="2">W97</strain>
    </source>
</reference>
<sequence>MKLWVTLLDVPLDEGAGDEVALDLDGLLEGATADAPAGADDHGARGGPAVDDGVDAVGADVGQRQREGGLADGPAVRDLVHARPAVRRRPARHLPPRYQLRARRPDVRLVVLQPRHQRRLARPGWERRRYHRLGRHGNNK</sequence>
<dbReference type="EMBL" id="DF977451">
    <property type="protein sequence ID" value="GAW25425.1"/>
    <property type="molecule type" value="Genomic_DNA"/>
</dbReference>
<organism evidence="2">
    <name type="scientific">Rosellinia necatrix</name>
    <name type="common">White root-rot fungus</name>
    <dbReference type="NCBI Taxonomy" id="77044"/>
    <lineage>
        <taxon>Eukaryota</taxon>
        <taxon>Fungi</taxon>
        <taxon>Dikarya</taxon>
        <taxon>Ascomycota</taxon>
        <taxon>Pezizomycotina</taxon>
        <taxon>Sordariomycetes</taxon>
        <taxon>Xylariomycetidae</taxon>
        <taxon>Xylariales</taxon>
        <taxon>Xylariaceae</taxon>
        <taxon>Rosellinia</taxon>
    </lineage>
</organism>
<accession>A0A1S8A699</accession>